<dbReference type="GO" id="GO:1990837">
    <property type="term" value="F:sequence-specific double-stranded DNA binding"/>
    <property type="evidence" value="ECO:0007669"/>
    <property type="project" value="TreeGrafter"/>
</dbReference>
<evidence type="ECO:0000256" key="1">
    <source>
        <dbReference type="ARBA" id="ARBA00003263"/>
    </source>
</evidence>
<evidence type="ECO:0000256" key="3">
    <source>
        <dbReference type="ARBA" id="ARBA00006317"/>
    </source>
</evidence>
<keyword evidence="4" id="KW-0217">Developmental protein</keyword>
<dbReference type="InterPro" id="IPR009057">
    <property type="entry name" value="Homeodomain-like_sf"/>
</dbReference>
<dbReference type="GO" id="GO:0000981">
    <property type="term" value="F:DNA-binding transcription factor activity, RNA polymerase II-specific"/>
    <property type="evidence" value="ECO:0007669"/>
    <property type="project" value="InterPro"/>
</dbReference>
<evidence type="ECO:0000256" key="2">
    <source>
        <dbReference type="ARBA" id="ARBA00004123"/>
    </source>
</evidence>
<keyword evidence="5" id="KW-0805">Transcription regulation</keyword>
<dbReference type="PANTHER" id="PTHR46440">
    <property type="entry name" value="HOMEOBOX PROTEIN HOX-D12-RELATED"/>
    <property type="match status" value="1"/>
</dbReference>
<dbReference type="SUPFAM" id="SSF46689">
    <property type="entry name" value="Homeodomain-like"/>
    <property type="match status" value="1"/>
</dbReference>
<comment type="similarity">
    <text evidence="3">Belongs to the Abd-B homeobox family.</text>
</comment>
<reference evidence="13 14" key="1">
    <citation type="submission" date="2020-12" db="EMBL/GenBank/DDBJ databases">
        <title>De novo assembly of Tibetan sheep genome.</title>
        <authorList>
            <person name="Li X."/>
        </authorList>
    </citation>
    <scope>NUCLEOTIDE SEQUENCE [LARGE SCALE GENOMIC DNA]</scope>
    <source>
        <tissue evidence="13">Heart</tissue>
    </source>
</reference>
<keyword evidence="7 10" id="KW-0371">Homeobox</keyword>
<dbReference type="InterPro" id="IPR001356">
    <property type="entry name" value="HD"/>
</dbReference>
<evidence type="ECO:0000256" key="7">
    <source>
        <dbReference type="ARBA" id="ARBA00023155"/>
    </source>
</evidence>
<keyword evidence="9 10" id="KW-0539">Nucleus</keyword>
<organism evidence="13 14">
    <name type="scientific">Ovis aries</name>
    <name type="common">Sheep</name>
    <dbReference type="NCBI Taxonomy" id="9940"/>
    <lineage>
        <taxon>Eukaryota</taxon>
        <taxon>Metazoa</taxon>
        <taxon>Chordata</taxon>
        <taxon>Craniata</taxon>
        <taxon>Vertebrata</taxon>
        <taxon>Euteleostomi</taxon>
        <taxon>Mammalia</taxon>
        <taxon>Eutheria</taxon>
        <taxon>Laurasiatheria</taxon>
        <taxon>Artiodactyla</taxon>
        <taxon>Ruminantia</taxon>
        <taxon>Pecora</taxon>
        <taxon>Bovidae</taxon>
        <taxon>Caprinae</taxon>
        <taxon>Ovis</taxon>
    </lineage>
</organism>
<gene>
    <name evidence="13" type="ORF">JEQ12_009498</name>
</gene>
<keyword evidence="8" id="KW-0804">Transcription</keyword>
<evidence type="ECO:0000256" key="5">
    <source>
        <dbReference type="ARBA" id="ARBA00023015"/>
    </source>
</evidence>
<dbReference type="Proteomes" id="UP000664991">
    <property type="component" value="Unassembled WGS sequence"/>
</dbReference>
<dbReference type="InterPro" id="IPR020479">
    <property type="entry name" value="HD_metazoa"/>
</dbReference>
<dbReference type="AlphaFoldDB" id="A0A836D941"/>
<dbReference type="Pfam" id="PF00046">
    <property type="entry name" value="Homeodomain"/>
    <property type="match status" value="1"/>
</dbReference>
<evidence type="ECO:0000256" key="6">
    <source>
        <dbReference type="ARBA" id="ARBA00023125"/>
    </source>
</evidence>
<dbReference type="EMBL" id="JAEMGP010000002">
    <property type="protein sequence ID" value="KAG5213712.1"/>
    <property type="molecule type" value="Genomic_DNA"/>
</dbReference>
<protein>
    <recommendedName>
        <fullName evidence="12">Homeobox domain-containing protein</fullName>
    </recommendedName>
</protein>
<dbReference type="SMART" id="SM00389">
    <property type="entry name" value="HOX"/>
    <property type="match status" value="1"/>
</dbReference>
<dbReference type="GO" id="GO:0005634">
    <property type="term" value="C:nucleus"/>
    <property type="evidence" value="ECO:0007669"/>
    <property type="project" value="UniProtKB-SubCell"/>
</dbReference>
<evidence type="ECO:0000256" key="11">
    <source>
        <dbReference type="RuleBase" id="RU000682"/>
    </source>
</evidence>
<name>A0A836D941_SHEEP</name>
<proteinExistence type="inferred from homology"/>
<dbReference type="InterPro" id="IPR017970">
    <property type="entry name" value="Homeobox_CS"/>
</dbReference>
<evidence type="ECO:0000313" key="14">
    <source>
        <dbReference type="Proteomes" id="UP000664991"/>
    </source>
</evidence>
<evidence type="ECO:0000256" key="8">
    <source>
        <dbReference type="ARBA" id="ARBA00023163"/>
    </source>
</evidence>
<accession>A0A836D941</accession>
<evidence type="ECO:0000256" key="4">
    <source>
        <dbReference type="ARBA" id="ARBA00022473"/>
    </source>
</evidence>
<evidence type="ECO:0000259" key="12">
    <source>
        <dbReference type="PROSITE" id="PS50071"/>
    </source>
</evidence>
<evidence type="ECO:0000256" key="10">
    <source>
        <dbReference type="PROSITE-ProRule" id="PRU00108"/>
    </source>
</evidence>
<feature type="domain" description="Homeobox" evidence="12">
    <location>
        <begin position="280"/>
        <end position="340"/>
    </location>
</feature>
<dbReference type="PANTHER" id="PTHR46440:SF1">
    <property type="entry name" value="HOMEOBOX PROTEIN HOX-D12"/>
    <property type="match status" value="1"/>
</dbReference>
<keyword evidence="6 10" id="KW-0238">DNA-binding</keyword>
<dbReference type="PROSITE" id="PS50071">
    <property type="entry name" value="HOMEOBOX_2"/>
    <property type="match status" value="1"/>
</dbReference>
<evidence type="ECO:0000256" key="9">
    <source>
        <dbReference type="ARBA" id="ARBA00023242"/>
    </source>
</evidence>
<dbReference type="PRINTS" id="PR00024">
    <property type="entry name" value="HOMEOBOX"/>
</dbReference>
<dbReference type="CDD" id="cd00086">
    <property type="entry name" value="homeodomain"/>
    <property type="match status" value="1"/>
</dbReference>
<comment type="function">
    <text evidence="1">Sequence-specific transcription factor which is part of a developmental regulatory system that provides cells with specific positional identities on the anterior-posterior axis.</text>
</comment>
<sequence length="350" mass="37432">MTWLGLATSSFAIEYCGCYLNTLNGGGGGGEGNGSGDVGGAEMTGFEEPAGEVSSNRLSLSLLFPVVTKYCCERSSSPLLEMCERSLYRAGYVGSLLNLQSPDSFYFSNLRPNGGQLAALPPISYPRSALPWATTPASCAPAQPAGATAFGSFPQPYLAGSGPLGLQPLGAKDGSEEQAKFYTPDAAAGPEERGRARPPFIPESSLAPATAALKAAKYDYTGMGRVAPGSSTLLEGTPCSAGFKDDAKGPLNLNMTMQAGVASCLRPSLPDGLPWGAAPGRARKKRKPYTKQQIAELENEFLLNEFINRQKRKELSNRLNLSDQQVKIWFQNRRMKKKRVVLREQALALY</sequence>
<dbReference type="PROSITE" id="PS00027">
    <property type="entry name" value="HOMEOBOX_1"/>
    <property type="match status" value="1"/>
</dbReference>
<evidence type="ECO:0000313" key="13">
    <source>
        <dbReference type="EMBL" id="KAG5213712.1"/>
    </source>
</evidence>
<dbReference type="FunFam" id="1.10.10.60:FF:000130">
    <property type="entry name" value="Homeobox protein Hox-D12"/>
    <property type="match status" value="1"/>
</dbReference>
<dbReference type="Gene3D" id="1.10.10.60">
    <property type="entry name" value="Homeodomain-like"/>
    <property type="match status" value="1"/>
</dbReference>
<comment type="caution">
    <text evidence="13">The sequence shown here is derived from an EMBL/GenBank/DDBJ whole genome shotgun (WGS) entry which is preliminary data.</text>
</comment>
<feature type="DNA-binding region" description="Homeobox" evidence="10">
    <location>
        <begin position="282"/>
        <end position="341"/>
    </location>
</feature>
<comment type="subcellular location">
    <subcellularLocation>
        <location evidence="2 10 11">Nucleus</location>
    </subcellularLocation>
</comment>